<keyword evidence="13" id="KW-1185">Reference proteome</keyword>
<dbReference type="FunCoup" id="A0A0D2X2K5">
    <property type="interactions" value="298"/>
</dbReference>
<keyword evidence="7" id="KW-0496">Mitochondrion</keyword>
<sequence>MASSRLAWTTTLVSSSRTAAVVRGYASASASASSSLACAPRSSALSSVAAAPSSMTATGGSWRMRFSTRLLPAASSSSSLPMRIPSLYSISGVTGARFASTDAAATTAATGFVKLSDYATVSPVAEGAIAAASAAAQAPTSAAAELAQESTTTAVIDAAASGVYNSHAVLGEVAAAGLDTGMWGFLRIGIEHMSAFGEMPWWVTLAVGGVLSRLVLLPIVINSQRMTALMAQHKEALGEFRRRMDVARAAKAPQITILAIYREQQDYQKLYGIKPGRTLLGVLAMALVFFGCWRSIYSLLTEPLESMVTGGPSWMPRLTMEDPTHIFPFVSAALVYISLKYNLENPMAGQQVMFPKQMIRFMVNGLPLVALPFTLFMPAGLLFYLIPTQVYGLLQGGLMRLPAMRAWLTRGTKPPPATVPPCRVPEFLALPGEADIALGKVKPPPPAEPLSGLFGMARSAAEKAVNNDSAAQTVRAQIQAHQGKTFAPLRVESMKGSSPTAQQAFRTVTERAALLNKSQKP</sequence>
<dbReference type="InterPro" id="IPR028055">
    <property type="entry name" value="YidC/Oxa/ALB_C"/>
</dbReference>
<comment type="subcellular location">
    <subcellularLocation>
        <location evidence="9">Membrane</location>
        <topology evidence="9">Multi-pass membrane protein</topology>
    </subcellularLocation>
    <subcellularLocation>
        <location evidence="1">Mitochondrion inner membrane</location>
        <topology evidence="1">Multi-pass membrane protein</topology>
    </subcellularLocation>
</comment>
<keyword evidence="6 10" id="KW-1133">Transmembrane helix</keyword>
<dbReference type="Pfam" id="PF02096">
    <property type="entry name" value="60KD_IMP"/>
    <property type="match status" value="1"/>
</dbReference>
<dbReference type="InterPro" id="IPR001708">
    <property type="entry name" value="YidC/ALB3/OXA1/COX18"/>
</dbReference>
<feature type="transmembrane region" description="Helical" evidence="10">
    <location>
        <begin position="325"/>
        <end position="343"/>
    </location>
</feature>
<dbReference type="PANTHER" id="PTHR12428">
    <property type="entry name" value="OXA1"/>
    <property type="match status" value="1"/>
</dbReference>
<name>A0A0D2X2K5_CAPO3</name>
<keyword evidence="8 10" id="KW-0472">Membrane</keyword>
<dbReference type="PhylomeDB" id="A0A0D2X2K5"/>
<dbReference type="CDD" id="cd20069">
    <property type="entry name" value="5TM_Oxa1-like"/>
    <property type="match status" value="1"/>
</dbReference>
<feature type="transmembrane region" description="Helical" evidence="10">
    <location>
        <begin position="278"/>
        <end position="297"/>
    </location>
</feature>
<dbReference type="GO" id="GO:0005743">
    <property type="term" value="C:mitochondrial inner membrane"/>
    <property type="evidence" value="ECO:0007669"/>
    <property type="project" value="UniProtKB-SubCell"/>
</dbReference>
<evidence type="ECO:0000313" key="13">
    <source>
        <dbReference type="Proteomes" id="UP000008743"/>
    </source>
</evidence>
<dbReference type="STRING" id="595528.A0A0D2X2K5"/>
<feature type="transmembrane region" description="Helical" evidence="10">
    <location>
        <begin position="364"/>
        <end position="386"/>
    </location>
</feature>
<evidence type="ECO:0000256" key="8">
    <source>
        <dbReference type="ARBA" id="ARBA00023136"/>
    </source>
</evidence>
<feature type="domain" description="Membrane insertase YidC/Oxa/ALB C-terminal" evidence="11">
    <location>
        <begin position="201"/>
        <end position="395"/>
    </location>
</feature>
<evidence type="ECO:0000259" key="11">
    <source>
        <dbReference type="Pfam" id="PF02096"/>
    </source>
</evidence>
<evidence type="ECO:0000256" key="3">
    <source>
        <dbReference type="ARBA" id="ARBA00022692"/>
    </source>
</evidence>
<dbReference type="AlphaFoldDB" id="A0A0D2X2K5"/>
<keyword evidence="5" id="KW-0809">Transit peptide</keyword>
<evidence type="ECO:0000256" key="10">
    <source>
        <dbReference type="SAM" id="Phobius"/>
    </source>
</evidence>
<evidence type="ECO:0000256" key="7">
    <source>
        <dbReference type="ARBA" id="ARBA00023128"/>
    </source>
</evidence>
<reference evidence="13" key="1">
    <citation type="submission" date="2011-02" db="EMBL/GenBank/DDBJ databases">
        <title>The Genome Sequence of Capsaspora owczarzaki ATCC 30864.</title>
        <authorList>
            <person name="Russ C."/>
            <person name="Cuomo C."/>
            <person name="Burger G."/>
            <person name="Gray M.W."/>
            <person name="Holland P.W.H."/>
            <person name="King N."/>
            <person name="Lang F.B.F."/>
            <person name="Roger A.J."/>
            <person name="Ruiz-Trillo I."/>
            <person name="Young S.K."/>
            <person name="Zeng Q."/>
            <person name="Gargeya S."/>
            <person name="Alvarado L."/>
            <person name="Berlin A."/>
            <person name="Chapman S.B."/>
            <person name="Chen Z."/>
            <person name="Freedman E."/>
            <person name="Gellesch M."/>
            <person name="Goldberg J."/>
            <person name="Griggs A."/>
            <person name="Gujja S."/>
            <person name="Heilman E."/>
            <person name="Heiman D."/>
            <person name="Howarth C."/>
            <person name="Mehta T."/>
            <person name="Neiman D."/>
            <person name="Pearson M."/>
            <person name="Roberts A."/>
            <person name="Saif S."/>
            <person name="Shea T."/>
            <person name="Shenoy N."/>
            <person name="Sisk P."/>
            <person name="Stolte C."/>
            <person name="Sykes S."/>
            <person name="White J."/>
            <person name="Yandava C."/>
            <person name="Haas B."/>
            <person name="Nusbaum C."/>
            <person name="Birren B."/>
        </authorList>
    </citation>
    <scope>NUCLEOTIDE SEQUENCE</scope>
    <source>
        <strain evidence="13">ATCC 30864</strain>
    </source>
</reference>
<protein>
    <recommendedName>
        <fullName evidence="11">Membrane insertase YidC/Oxa/ALB C-terminal domain-containing protein</fullName>
    </recommendedName>
</protein>
<accession>A0A0D2X2K5</accession>
<proteinExistence type="inferred from homology"/>
<evidence type="ECO:0000256" key="2">
    <source>
        <dbReference type="ARBA" id="ARBA00009877"/>
    </source>
</evidence>
<dbReference type="GO" id="GO:0032979">
    <property type="term" value="P:protein insertion into mitochondrial inner membrane from matrix"/>
    <property type="evidence" value="ECO:0007669"/>
    <property type="project" value="TreeGrafter"/>
</dbReference>
<keyword evidence="3 9" id="KW-0812">Transmembrane</keyword>
<evidence type="ECO:0000313" key="12">
    <source>
        <dbReference type="EMBL" id="KJE92719.1"/>
    </source>
</evidence>
<dbReference type="RefSeq" id="XP_004363362.2">
    <property type="nucleotide sequence ID" value="XM_004363305.2"/>
</dbReference>
<evidence type="ECO:0000256" key="6">
    <source>
        <dbReference type="ARBA" id="ARBA00022989"/>
    </source>
</evidence>
<evidence type="ECO:0000256" key="9">
    <source>
        <dbReference type="RuleBase" id="RU003945"/>
    </source>
</evidence>
<keyword evidence="4" id="KW-0999">Mitochondrion inner membrane</keyword>
<dbReference type="InParanoid" id="A0A0D2X2K5"/>
<dbReference type="Proteomes" id="UP000008743">
    <property type="component" value="Unassembled WGS sequence"/>
</dbReference>
<dbReference type="GO" id="GO:0032977">
    <property type="term" value="F:membrane insertase activity"/>
    <property type="evidence" value="ECO:0007669"/>
    <property type="project" value="InterPro"/>
</dbReference>
<evidence type="ECO:0000256" key="1">
    <source>
        <dbReference type="ARBA" id="ARBA00004448"/>
    </source>
</evidence>
<organism evidence="12 13">
    <name type="scientific">Capsaspora owczarzaki (strain ATCC 30864)</name>
    <dbReference type="NCBI Taxonomy" id="595528"/>
    <lineage>
        <taxon>Eukaryota</taxon>
        <taxon>Filasterea</taxon>
        <taxon>Capsaspora</taxon>
    </lineage>
</organism>
<dbReference type="EMBL" id="KE346364">
    <property type="protein sequence ID" value="KJE92719.1"/>
    <property type="molecule type" value="Genomic_DNA"/>
</dbReference>
<dbReference type="OrthoDB" id="2148490at2759"/>
<comment type="similarity">
    <text evidence="2 9">Belongs to the OXA1/ALB3/YidC family.</text>
</comment>
<feature type="transmembrane region" description="Helical" evidence="10">
    <location>
        <begin position="201"/>
        <end position="221"/>
    </location>
</feature>
<dbReference type="eggNOG" id="KOG1239">
    <property type="taxonomic scope" value="Eukaryota"/>
</dbReference>
<dbReference type="PANTHER" id="PTHR12428:SF66">
    <property type="entry name" value="MITOCHONDRIAL INNER MEMBRANE PROTEIN OXA1L"/>
    <property type="match status" value="1"/>
</dbReference>
<gene>
    <name evidence="12" type="ORF">CAOG_003634</name>
</gene>
<evidence type="ECO:0000256" key="4">
    <source>
        <dbReference type="ARBA" id="ARBA00022792"/>
    </source>
</evidence>
<evidence type="ECO:0000256" key="5">
    <source>
        <dbReference type="ARBA" id="ARBA00022946"/>
    </source>
</evidence>